<dbReference type="Proteomes" id="UP000284614">
    <property type="component" value="Unassembled WGS sequence"/>
</dbReference>
<protein>
    <submittedName>
        <fullName evidence="1">DUF1896 domain-containing protein</fullName>
    </submittedName>
</protein>
<sequence>MNKKNQSPKNQPQELSYYRLSLLAFLKESHPELANDTGFIAARGDSAAEAYSETVRSGFSHDAATEIANKVLFANLHFSKYDTIVTILWNEFEDEVPQGSAKALAFQLLPVCEEVFVKYPLSDDFAFEPEFDNLYTELTGTILIWLDEHGV</sequence>
<dbReference type="Gene3D" id="1.10.8.340">
    <property type="entry name" value="PG0816-like"/>
    <property type="match status" value="1"/>
</dbReference>
<dbReference type="Pfam" id="PF08989">
    <property type="entry name" value="DUF1896"/>
    <property type="match status" value="1"/>
</dbReference>
<organism evidence="1 2">
    <name type="scientific">Bacteroides fragilis</name>
    <dbReference type="NCBI Taxonomy" id="817"/>
    <lineage>
        <taxon>Bacteria</taxon>
        <taxon>Pseudomonadati</taxon>
        <taxon>Bacteroidota</taxon>
        <taxon>Bacteroidia</taxon>
        <taxon>Bacteroidales</taxon>
        <taxon>Bacteroidaceae</taxon>
        <taxon>Bacteroides</taxon>
    </lineage>
</organism>
<proteinExistence type="predicted"/>
<accession>A0A413JTH1</accession>
<name>A0A413JTH1_BACFG</name>
<reference evidence="1 2" key="1">
    <citation type="submission" date="2018-08" db="EMBL/GenBank/DDBJ databases">
        <title>A genome reference for cultivated species of the human gut microbiota.</title>
        <authorList>
            <person name="Zou Y."/>
            <person name="Xue W."/>
            <person name="Luo G."/>
        </authorList>
    </citation>
    <scope>NUCLEOTIDE SEQUENCE [LARGE SCALE GENOMIC DNA]</scope>
    <source>
        <strain evidence="1 2">OF01-1</strain>
    </source>
</reference>
<dbReference type="InterPro" id="IPR036297">
    <property type="entry name" value="PG0816-like_sf"/>
</dbReference>
<dbReference type="AlphaFoldDB" id="A0A413JTH1"/>
<dbReference type="RefSeq" id="WP_005819870.1">
    <property type="nucleotide sequence ID" value="NZ_CAXSXC010000032.1"/>
</dbReference>
<dbReference type="InterPro" id="IPR015082">
    <property type="entry name" value="DUF1896"/>
</dbReference>
<dbReference type="Gene3D" id="1.10.8.330">
    <property type="entry name" value="PG0816-like"/>
    <property type="match status" value="1"/>
</dbReference>
<evidence type="ECO:0000313" key="2">
    <source>
        <dbReference type="Proteomes" id="UP000284614"/>
    </source>
</evidence>
<dbReference type="SUPFAM" id="SSF140753">
    <property type="entry name" value="PG0816-like"/>
    <property type="match status" value="1"/>
</dbReference>
<evidence type="ECO:0000313" key="1">
    <source>
        <dbReference type="EMBL" id="RGY65230.1"/>
    </source>
</evidence>
<gene>
    <name evidence="1" type="ORF">DXA27_20545</name>
</gene>
<dbReference type="EMBL" id="QSDG01000025">
    <property type="protein sequence ID" value="RGY65230.1"/>
    <property type="molecule type" value="Genomic_DNA"/>
</dbReference>
<comment type="caution">
    <text evidence="1">The sequence shown here is derived from an EMBL/GenBank/DDBJ whole genome shotgun (WGS) entry which is preliminary data.</text>
</comment>